<evidence type="ECO:0000256" key="7">
    <source>
        <dbReference type="ARBA" id="ARBA00022989"/>
    </source>
</evidence>
<dbReference type="AlphaFoldDB" id="A0A8K0P662"/>
<evidence type="ECO:0000256" key="3">
    <source>
        <dbReference type="ARBA" id="ARBA00022676"/>
    </source>
</evidence>
<dbReference type="InterPro" id="IPR029044">
    <property type="entry name" value="Nucleotide-diphossugar_trans"/>
</dbReference>
<keyword evidence="7" id="KW-1133">Transmembrane helix</keyword>
<keyword evidence="5" id="KW-0812">Transmembrane</keyword>
<protein>
    <recommendedName>
        <fullName evidence="10">Hexosyltransferase</fullName>
        <ecNumber evidence="10">2.4.1.-</ecNumber>
    </recommendedName>
</protein>
<evidence type="ECO:0000256" key="10">
    <source>
        <dbReference type="RuleBase" id="RU363063"/>
    </source>
</evidence>
<keyword evidence="8 10" id="KW-0333">Golgi apparatus</keyword>
<dbReference type="SUPFAM" id="SSF53448">
    <property type="entry name" value="Nucleotide-diphospho-sugar transferases"/>
    <property type="match status" value="1"/>
</dbReference>
<keyword evidence="4" id="KW-0808">Transferase</keyword>
<dbReference type="Gene3D" id="3.90.550.50">
    <property type="match status" value="1"/>
</dbReference>
<dbReference type="Proteomes" id="UP000792457">
    <property type="component" value="Unassembled WGS sequence"/>
</dbReference>
<proteinExistence type="inferred from homology"/>
<dbReference type="Pfam" id="PF01762">
    <property type="entry name" value="Galactosyl_T"/>
    <property type="match status" value="1"/>
</dbReference>
<evidence type="ECO:0000256" key="9">
    <source>
        <dbReference type="ARBA" id="ARBA00023136"/>
    </source>
</evidence>
<evidence type="ECO:0000256" key="5">
    <source>
        <dbReference type="ARBA" id="ARBA00022692"/>
    </source>
</evidence>
<dbReference type="PANTHER" id="PTHR11214:SF235">
    <property type="entry name" value="HEXOSYLTRANSFERASE"/>
    <property type="match status" value="1"/>
</dbReference>
<dbReference type="GO" id="GO:0016758">
    <property type="term" value="F:hexosyltransferase activity"/>
    <property type="evidence" value="ECO:0007669"/>
    <property type="project" value="InterPro"/>
</dbReference>
<comment type="similarity">
    <text evidence="2 10">Belongs to the glycosyltransferase 31 family.</text>
</comment>
<dbReference type="EC" id="2.4.1.-" evidence="10"/>
<dbReference type="GO" id="GO:0000139">
    <property type="term" value="C:Golgi membrane"/>
    <property type="evidence" value="ECO:0007669"/>
    <property type="project" value="UniProtKB-SubCell"/>
</dbReference>
<evidence type="ECO:0000256" key="1">
    <source>
        <dbReference type="ARBA" id="ARBA00004323"/>
    </source>
</evidence>
<keyword evidence="3 10" id="KW-0328">Glycosyltransferase</keyword>
<dbReference type="PANTHER" id="PTHR11214">
    <property type="entry name" value="BETA-1,3-N-ACETYLGLUCOSAMINYLTRANSFERASE"/>
    <property type="match status" value="1"/>
</dbReference>
<evidence type="ECO:0000313" key="12">
    <source>
        <dbReference type="Proteomes" id="UP000792457"/>
    </source>
</evidence>
<dbReference type="GO" id="GO:0006493">
    <property type="term" value="P:protein O-linked glycosylation"/>
    <property type="evidence" value="ECO:0007669"/>
    <property type="project" value="TreeGrafter"/>
</dbReference>
<accession>A0A8K0P662</accession>
<name>A0A8K0P662_LADFU</name>
<evidence type="ECO:0000256" key="4">
    <source>
        <dbReference type="ARBA" id="ARBA00022679"/>
    </source>
</evidence>
<evidence type="ECO:0000256" key="6">
    <source>
        <dbReference type="ARBA" id="ARBA00022968"/>
    </source>
</evidence>
<gene>
    <name evidence="11" type="ORF">J437_LFUL014006</name>
</gene>
<dbReference type="InterPro" id="IPR002659">
    <property type="entry name" value="Glyco_trans_31"/>
</dbReference>
<dbReference type="EMBL" id="KZ308825">
    <property type="protein sequence ID" value="KAG8234547.1"/>
    <property type="molecule type" value="Genomic_DNA"/>
</dbReference>
<organism evidence="11 12">
    <name type="scientific">Ladona fulva</name>
    <name type="common">Scarce chaser dragonfly</name>
    <name type="synonym">Libellula fulva</name>
    <dbReference type="NCBI Taxonomy" id="123851"/>
    <lineage>
        <taxon>Eukaryota</taxon>
        <taxon>Metazoa</taxon>
        <taxon>Ecdysozoa</taxon>
        <taxon>Arthropoda</taxon>
        <taxon>Hexapoda</taxon>
        <taxon>Insecta</taxon>
        <taxon>Pterygota</taxon>
        <taxon>Palaeoptera</taxon>
        <taxon>Odonata</taxon>
        <taxon>Epiprocta</taxon>
        <taxon>Anisoptera</taxon>
        <taxon>Libelluloidea</taxon>
        <taxon>Libellulidae</taxon>
        <taxon>Ladona</taxon>
    </lineage>
</organism>
<comment type="subcellular location">
    <subcellularLocation>
        <location evidence="1 10">Golgi apparatus membrane</location>
        <topology evidence="1 10">Single-pass type II membrane protein</topology>
    </subcellularLocation>
</comment>
<evidence type="ECO:0000256" key="2">
    <source>
        <dbReference type="ARBA" id="ARBA00008661"/>
    </source>
</evidence>
<evidence type="ECO:0000313" key="11">
    <source>
        <dbReference type="EMBL" id="KAG8234547.1"/>
    </source>
</evidence>
<evidence type="ECO:0000256" key="8">
    <source>
        <dbReference type="ARBA" id="ARBA00023034"/>
    </source>
</evidence>
<keyword evidence="6" id="KW-0735">Signal-anchor</keyword>
<dbReference type="OrthoDB" id="2139606at2759"/>
<keyword evidence="9" id="KW-0472">Membrane</keyword>
<sequence>MDNFYIPSTSTPLLPHIGVTLLNLTNFKYIIDNDVCDTSAGSDLKAILVITSYVGNVHVRQAHRRAMPKTSLFSIGVRRVFLLAISHGSNDEHYRKVKQKEVVKENELNSDLVQGNFHEAYRNLTYKHVMGLQWVTSFCRKAQYIIKMDDDIIVDVYFLMKLLQVSNVSGSFMLGYILNGVKPSRNPSNKWFVNYVEYPKSFYPPFLSGWMYVTTPAVATEIIDYVQNRWQYKYPRKVKEFQSFFWIDDVFVTGIIAQQLKIQLIDLSRYFAVHPQHFLCCIETALIERLKRKDEAYIFPCDYIVGPSGGNMQLLSQVLKEAENCWKAEENCIRHLNVSQGNKCTVGRAEAYDWIRRPSQEGKATLKEIKL</sequence>
<reference evidence="11" key="2">
    <citation type="submission" date="2017-10" db="EMBL/GenBank/DDBJ databases">
        <title>Ladona fulva Genome sequencing and assembly.</title>
        <authorList>
            <person name="Murali S."/>
            <person name="Richards S."/>
            <person name="Bandaranaike D."/>
            <person name="Bellair M."/>
            <person name="Blankenburg K."/>
            <person name="Chao H."/>
            <person name="Dinh H."/>
            <person name="Doddapaneni H."/>
            <person name="Dugan-Rocha S."/>
            <person name="Elkadiri S."/>
            <person name="Gnanaolivu R."/>
            <person name="Hernandez B."/>
            <person name="Skinner E."/>
            <person name="Javaid M."/>
            <person name="Lee S."/>
            <person name="Li M."/>
            <person name="Ming W."/>
            <person name="Munidasa M."/>
            <person name="Muniz J."/>
            <person name="Nguyen L."/>
            <person name="Hughes D."/>
            <person name="Osuji N."/>
            <person name="Pu L.-L."/>
            <person name="Puazo M."/>
            <person name="Qu C."/>
            <person name="Quiroz J."/>
            <person name="Raj R."/>
            <person name="Weissenberger G."/>
            <person name="Xin Y."/>
            <person name="Zou X."/>
            <person name="Han Y."/>
            <person name="Worley K."/>
            <person name="Muzny D."/>
            <person name="Gibbs R."/>
        </authorList>
    </citation>
    <scope>NUCLEOTIDE SEQUENCE</scope>
    <source>
        <strain evidence="11">Sampled in the wild</strain>
    </source>
</reference>
<keyword evidence="12" id="KW-1185">Reference proteome</keyword>
<comment type="caution">
    <text evidence="11">The sequence shown here is derived from an EMBL/GenBank/DDBJ whole genome shotgun (WGS) entry which is preliminary data.</text>
</comment>
<reference evidence="11" key="1">
    <citation type="submission" date="2013-04" db="EMBL/GenBank/DDBJ databases">
        <authorList>
            <person name="Qu J."/>
            <person name="Murali S.C."/>
            <person name="Bandaranaike D."/>
            <person name="Bellair M."/>
            <person name="Blankenburg K."/>
            <person name="Chao H."/>
            <person name="Dinh H."/>
            <person name="Doddapaneni H."/>
            <person name="Downs B."/>
            <person name="Dugan-Rocha S."/>
            <person name="Elkadiri S."/>
            <person name="Gnanaolivu R.D."/>
            <person name="Hernandez B."/>
            <person name="Javaid M."/>
            <person name="Jayaseelan J.C."/>
            <person name="Lee S."/>
            <person name="Li M."/>
            <person name="Ming W."/>
            <person name="Munidasa M."/>
            <person name="Muniz J."/>
            <person name="Nguyen L."/>
            <person name="Ongeri F."/>
            <person name="Osuji N."/>
            <person name="Pu L.-L."/>
            <person name="Puazo M."/>
            <person name="Qu C."/>
            <person name="Quiroz J."/>
            <person name="Raj R."/>
            <person name="Weissenberger G."/>
            <person name="Xin Y."/>
            <person name="Zou X."/>
            <person name="Han Y."/>
            <person name="Richards S."/>
            <person name="Worley K."/>
            <person name="Muzny D."/>
            <person name="Gibbs R."/>
        </authorList>
    </citation>
    <scope>NUCLEOTIDE SEQUENCE</scope>
    <source>
        <strain evidence="11">Sampled in the wild</strain>
    </source>
</reference>